<reference evidence="1 2" key="1">
    <citation type="submission" date="2015-03" db="EMBL/GenBank/DDBJ databases">
        <authorList>
            <person name="Murphy D."/>
        </authorList>
    </citation>
    <scope>NUCLEOTIDE SEQUENCE [LARGE SCALE GENOMIC DNA]</scope>
    <source>
        <strain evidence="1 2">PAP088</strain>
    </source>
</reference>
<dbReference type="EMBL" id="CSWP01000005">
    <property type="protein sequence ID" value="CPV55826.1"/>
    <property type="molecule type" value="Genomic_DNA"/>
</dbReference>
<name>A0A0U0ZMK1_9MYCO</name>
<evidence type="ECO:0000313" key="1">
    <source>
        <dbReference type="EMBL" id="CPV55826.1"/>
    </source>
</evidence>
<dbReference type="Gene3D" id="3.40.50.720">
    <property type="entry name" value="NAD(P)-binding Rossmann-like Domain"/>
    <property type="match status" value="1"/>
</dbReference>
<dbReference type="Proteomes" id="UP000045782">
    <property type="component" value="Unassembled WGS sequence"/>
</dbReference>
<evidence type="ECO:0000313" key="2">
    <source>
        <dbReference type="Proteomes" id="UP000045782"/>
    </source>
</evidence>
<proteinExistence type="predicted"/>
<accession>A0A0U0ZMK1</accession>
<dbReference type="AlphaFoldDB" id="A0A0U0ZMK1"/>
<protein>
    <submittedName>
        <fullName evidence="1">Bacteriocin biosynthesis cyclodehydratase domain-containing protein</fullName>
    </submittedName>
</protein>
<sequence length="292" mass="31470">MPQWVMSSEPTFTLDPARPVLPRPDDGIQIGWAPRHAVVVRTGAAAPTHAVRQLLSSLSDELSWEQIVNLRCAKDFRDPDDIRSLLEELVAAGAVIRRIRPTNPASPVIRLVGRGPLSDALAQALRHTSARIQHTTHSVHGKSWQHVDLAVLADDLIADTRLLRMLADAEVPHLSVRARDGTGLIGPMVLPGITSCLECADRHRHDRDEQWPAVAAQLTGIVGVAAPATVLGTVAVALAQIDRVLSAMRGQPPEPLATLNATLELDLATHALTARHWTAHPLCPCGAYFAGN</sequence>
<gene>
    <name evidence="1" type="ORF">ERS075579_02729</name>
</gene>
<organism evidence="1 2">
    <name type="scientific">Mycobacteroides abscessus</name>
    <dbReference type="NCBI Taxonomy" id="36809"/>
    <lineage>
        <taxon>Bacteria</taxon>
        <taxon>Bacillati</taxon>
        <taxon>Actinomycetota</taxon>
        <taxon>Actinomycetes</taxon>
        <taxon>Mycobacteriales</taxon>
        <taxon>Mycobacteriaceae</taxon>
        <taxon>Mycobacteroides</taxon>
    </lineage>
</organism>
<dbReference type="RefSeq" id="WP_005056385.1">
    <property type="nucleotide sequence ID" value="NZ_CP014951.1"/>
</dbReference>